<sequence length="374" mass="40637">MITRAGWGTLAGSLLLYGIGAPLGYYPFALLALAGLGAVGGGLLWTIGRPRLQVSRDVMPMKVARGEAAIAMLRVTNAARWSQGNLIARDACRSTWITVQVPSLAGGASKTATYRLPTTKRGEMPIGPLRLERADPFGLVRRTTPCGQADTLLVRPRTVILEPQASGRRRHLDGLTSRSAPRGATSFNAVREYVVGDDLRHVHWRSTARTGVLMVKELIDVNLPYTTIVLDTRRDSYSGDDDFEMAVDAAASVAWSAARDRFPVRLFAGWDKPLDVRGGNEDAELVLDRLALVERAQEAEDTAKTLRRTGTGGTLVLISGARWALTAAASARRRFDKVVCVWIRDPDESDPLLIPGVTVIEATGLDELAAMWPR</sequence>
<comment type="caution">
    <text evidence="2">The sequence shown here is derived from an EMBL/GenBank/DDBJ whole genome shotgun (WGS) entry which is preliminary data.</text>
</comment>
<dbReference type="PANTHER" id="PTHR34351:SF1">
    <property type="entry name" value="SLR1927 PROTEIN"/>
    <property type="match status" value="1"/>
</dbReference>
<evidence type="ECO:0000313" key="3">
    <source>
        <dbReference type="Proteomes" id="UP001501666"/>
    </source>
</evidence>
<protein>
    <recommendedName>
        <fullName evidence="1">DUF58 domain-containing protein</fullName>
    </recommendedName>
</protein>
<dbReference type="RefSeq" id="WP_346156222.1">
    <property type="nucleotide sequence ID" value="NZ_BAAATE010000046.1"/>
</dbReference>
<evidence type="ECO:0000313" key="2">
    <source>
        <dbReference type="EMBL" id="GAA2696943.1"/>
    </source>
</evidence>
<reference evidence="3" key="1">
    <citation type="journal article" date="2019" name="Int. J. Syst. Evol. Microbiol.">
        <title>The Global Catalogue of Microorganisms (GCM) 10K type strain sequencing project: providing services to taxonomists for standard genome sequencing and annotation.</title>
        <authorList>
            <consortium name="The Broad Institute Genomics Platform"/>
            <consortium name="The Broad Institute Genome Sequencing Center for Infectious Disease"/>
            <person name="Wu L."/>
            <person name="Ma J."/>
        </authorList>
    </citation>
    <scope>NUCLEOTIDE SEQUENCE [LARGE SCALE GENOMIC DNA]</scope>
    <source>
        <strain evidence="3">JCM 6835</strain>
    </source>
</reference>
<dbReference type="PANTHER" id="PTHR34351">
    <property type="entry name" value="SLR1927 PROTEIN-RELATED"/>
    <property type="match status" value="1"/>
</dbReference>
<dbReference type="InterPro" id="IPR002881">
    <property type="entry name" value="DUF58"/>
</dbReference>
<dbReference type="Pfam" id="PF01882">
    <property type="entry name" value="DUF58"/>
    <property type="match status" value="1"/>
</dbReference>
<name>A0ABP6FNT7_9ACTN</name>
<accession>A0ABP6FNT7</accession>
<gene>
    <name evidence="2" type="ORF">GCM10010412_091460</name>
</gene>
<dbReference type="Proteomes" id="UP001501666">
    <property type="component" value="Unassembled WGS sequence"/>
</dbReference>
<dbReference type="EMBL" id="BAAATE010000046">
    <property type="protein sequence ID" value="GAA2696943.1"/>
    <property type="molecule type" value="Genomic_DNA"/>
</dbReference>
<evidence type="ECO:0000259" key="1">
    <source>
        <dbReference type="Pfam" id="PF01882"/>
    </source>
</evidence>
<keyword evidence="3" id="KW-1185">Reference proteome</keyword>
<feature type="domain" description="DUF58" evidence="1">
    <location>
        <begin position="190"/>
        <end position="348"/>
    </location>
</feature>
<proteinExistence type="predicted"/>
<organism evidence="2 3">
    <name type="scientific">Nonomuraea recticatena</name>
    <dbReference type="NCBI Taxonomy" id="46178"/>
    <lineage>
        <taxon>Bacteria</taxon>
        <taxon>Bacillati</taxon>
        <taxon>Actinomycetota</taxon>
        <taxon>Actinomycetes</taxon>
        <taxon>Streptosporangiales</taxon>
        <taxon>Streptosporangiaceae</taxon>
        <taxon>Nonomuraea</taxon>
    </lineage>
</organism>